<dbReference type="Gene3D" id="2.60.200.20">
    <property type="match status" value="1"/>
</dbReference>
<dbReference type="InterPro" id="IPR012338">
    <property type="entry name" value="Beta-lactam/transpept-like"/>
</dbReference>
<dbReference type="InterPro" id="IPR001460">
    <property type="entry name" value="PCN-bd_Tpept"/>
</dbReference>
<keyword evidence="3" id="KW-0328">Glycosyltransferase</keyword>
<dbReference type="Proteomes" id="UP001056708">
    <property type="component" value="Chromosome"/>
</dbReference>
<dbReference type="Pfam" id="PF00498">
    <property type="entry name" value="FHA"/>
    <property type="match status" value="1"/>
</dbReference>
<evidence type="ECO:0000313" key="11">
    <source>
        <dbReference type="Proteomes" id="UP001056708"/>
    </source>
</evidence>
<dbReference type="PANTHER" id="PTHR32282">
    <property type="entry name" value="BINDING PROTEIN TRANSPEPTIDASE, PUTATIVE-RELATED"/>
    <property type="match status" value="1"/>
</dbReference>
<dbReference type="SMART" id="SM00240">
    <property type="entry name" value="FHA"/>
    <property type="match status" value="1"/>
</dbReference>
<evidence type="ECO:0000256" key="4">
    <source>
        <dbReference type="ARBA" id="ARBA00022679"/>
    </source>
</evidence>
<evidence type="ECO:0000256" key="8">
    <source>
        <dbReference type="ARBA" id="ARBA00049902"/>
    </source>
</evidence>
<dbReference type="InterPro" id="IPR000253">
    <property type="entry name" value="FHA_dom"/>
</dbReference>
<keyword evidence="1" id="KW-0121">Carboxypeptidase</keyword>
<dbReference type="InterPro" id="IPR050396">
    <property type="entry name" value="Glycosyltr_51/Transpeptidase"/>
</dbReference>
<dbReference type="PROSITE" id="PS50006">
    <property type="entry name" value="FHA_DOMAIN"/>
    <property type="match status" value="1"/>
</dbReference>
<proteinExistence type="predicted"/>
<dbReference type="InterPro" id="IPR008984">
    <property type="entry name" value="SMAD_FHA_dom_sf"/>
</dbReference>
<keyword evidence="6" id="KW-0511">Multifunctional enzyme</keyword>
<dbReference type="InterPro" id="IPR001264">
    <property type="entry name" value="Glyco_trans_51"/>
</dbReference>
<comment type="catalytic activity">
    <reaction evidence="8">
        <text>[GlcNAc-(1-&gt;4)-Mur2Ac(oyl-L-Ala-gamma-D-Glu-L-Lys-D-Ala-D-Ala)](n)-di-trans,octa-cis-undecaprenyl diphosphate + beta-D-GlcNAc-(1-&gt;4)-Mur2Ac(oyl-L-Ala-gamma-D-Glu-L-Lys-D-Ala-D-Ala)-di-trans,octa-cis-undecaprenyl diphosphate = [GlcNAc-(1-&gt;4)-Mur2Ac(oyl-L-Ala-gamma-D-Glu-L-Lys-D-Ala-D-Ala)](n+1)-di-trans,octa-cis-undecaprenyl diphosphate + di-trans,octa-cis-undecaprenyl diphosphate + H(+)</text>
        <dbReference type="Rhea" id="RHEA:23708"/>
        <dbReference type="Rhea" id="RHEA-COMP:9602"/>
        <dbReference type="Rhea" id="RHEA-COMP:9603"/>
        <dbReference type="ChEBI" id="CHEBI:15378"/>
        <dbReference type="ChEBI" id="CHEBI:58405"/>
        <dbReference type="ChEBI" id="CHEBI:60033"/>
        <dbReference type="ChEBI" id="CHEBI:78435"/>
        <dbReference type="EC" id="2.4.99.28"/>
    </reaction>
</comment>
<name>A0ABY5AVB6_9CYAN</name>
<dbReference type="SUPFAM" id="SSF53955">
    <property type="entry name" value="Lysozyme-like"/>
    <property type="match status" value="1"/>
</dbReference>
<evidence type="ECO:0000256" key="3">
    <source>
        <dbReference type="ARBA" id="ARBA00022676"/>
    </source>
</evidence>
<evidence type="ECO:0000256" key="6">
    <source>
        <dbReference type="ARBA" id="ARBA00023268"/>
    </source>
</evidence>
<sequence length="749" mass="83241">MPPSQTQPQTLLGNVTQVAKQLHAKVNFGQLALNPKARVPELWVQTAGEDDAQIYPLVGDRYLLGRSSQCDMVVPTPLVSKTHFSLSRDSREGKRHFVLRDEGSTNGIYIGKRRLRKLQLQHGDVLTLGPPDLADAVRVQFYDPPPWYVRGFRWSLYGVSGVCVLATLFVLAEWQKFTVRPLPRSITGPTIVYSRDAERPLREPYSTTHVEHPSLTQFGNYLPNAVIASEDSRFFWHLGVDPIGVLRAMIANLRGGGIREGASTLTQQLARSLYRDYVGTEDSAGRKLREMIVALKLETFYSKDDLLLTYLNQVFLGIDLYGFEDAARFYFGKSTQELTLSEAATLAGILPAPNRFNPIQNYELALQYRNRVIERMRALGKISQEEADRARRSRIEINPEAREILESTVAPYFYDHVFVELEQLLGYELAREGNFIVETGLNPDLQEQAEQSLQDYVRTVGNQLGVSQGALVSLDYRTGEIVALAGGVDYRSSQYNRATQARRQPGSTFKVFPFAEALNQGISPGTVFSCQPLTWQGQSFRPCERSGGDINMYQGMAQSENVVALRIAREAGLNNVVRLAREFGIRSELNPVPGLALGQSEVSLLEITGAYSIFANQGRWNRGHAIRRILDSSDCSNPDDFQTCRVIYDYAEQEPTDQAVVSPQVAGIMTDLLRGVVQSGTGTAAAFGAGEVGKTGTTDFAVDLWFIGYVPQRALVTGVWLGNDDNSRTYGSSSHAAELWRSYMSGAVE</sequence>
<keyword evidence="4" id="KW-0808">Transferase</keyword>
<protein>
    <submittedName>
        <fullName evidence="10">Transglycosylase domain-containing protein</fullName>
    </submittedName>
</protein>
<dbReference type="Pfam" id="PF00905">
    <property type="entry name" value="Transpeptidase"/>
    <property type="match status" value="1"/>
</dbReference>
<dbReference type="Gene3D" id="3.40.710.10">
    <property type="entry name" value="DD-peptidase/beta-lactamase superfamily"/>
    <property type="match status" value="1"/>
</dbReference>
<reference evidence="10" key="1">
    <citation type="submission" date="2022-06" db="EMBL/GenBank/DDBJ databases">
        <title>Genome sequence of Phormidium yuhuli AB48 isolated from an industrial photobioreactor environment.</title>
        <authorList>
            <person name="Qiu Y."/>
            <person name="Noonan A.J.C."/>
            <person name="Dofher K."/>
            <person name="Koch M."/>
            <person name="Kieft B."/>
            <person name="Lin X."/>
            <person name="Ziels R.M."/>
            <person name="Hallam S.J."/>
        </authorList>
    </citation>
    <scope>NUCLEOTIDE SEQUENCE</scope>
    <source>
        <strain evidence="10">AB48</strain>
    </source>
</reference>
<gene>
    <name evidence="10" type="ORF">NEA10_14060</name>
</gene>
<dbReference type="PANTHER" id="PTHR32282:SF31">
    <property type="entry name" value="PEPTIDOGLYCAN GLYCOSYLTRANSFERASE"/>
    <property type="match status" value="1"/>
</dbReference>
<evidence type="ECO:0000256" key="7">
    <source>
        <dbReference type="ARBA" id="ARBA00034000"/>
    </source>
</evidence>
<organism evidence="10 11">
    <name type="scientific">Phormidium yuhuli AB48</name>
    <dbReference type="NCBI Taxonomy" id="2940671"/>
    <lineage>
        <taxon>Bacteria</taxon>
        <taxon>Bacillati</taxon>
        <taxon>Cyanobacteriota</taxon>
        <taxon>Cyanophyceae</taxon>
        <taxon>Oscillatoriophycideae</taxon>
        <taxon>Oscillatoriales</taxon>
        <taxon>Oscillatoriaceae</taxon>
        <taxon>Phormidium</taxon>
        <taxon>Phormidium yuhuli</taxon>
    </lineage>
</organism>
<keyword evidence="11" id="KW-1185">Reference proteome</keyword>
<evidence type="ECO:0000313" key="10">
    <source>
        <dbReference type="EMBL" id="USR93180.1"/>
    </source>
</evidence>
<dbReference type="RefSeq" id="WP_252665361.1">
    <property type="nucleotide sequence ID" value="NZ_CP098611.1"/>
</dbReference>
<evidence type="ECO:0000259" key="9">
    <source>
        <dbReference type="PROSITE" id="PS50006"/>
    </source>
</evidence>
<feature type="domain" description="FHA" evidence="9">
    <location>
        <begin position="62"/>
        <end position="115"/>
    </location>
</feature>
<dbReference type="Gene3D" id="1.10.3810.10">
    <property type="entry name" value="Biosynthetic peptidoglycan transglycosylase-like"/>
    <property type="match status" value="1"/>
</dbReference>
<keyword evidence="2" id="KW-0645">Protease</keyword>
<dbReference type="Pfam" id="PF00912">
    <property type="entry name" value="Transgly"/>
    <property type="match status" value="1"/>
</dbReference>
<accession>A0ABY5AVB6</accession>
<dbReference type="SUPFAM" id="SSF56601">
    <property type="entry name" value="beta-lactamase/transpeptidase-like"/>
    <property type="match status" value="1"/>
</dbReference>
<evidence type="ECO:0000256" key="2">
    <source>
        <dbReference type="ARBA" id="ARBA00022670"/>
    </source>
</evidence>
<comment type="catalytic activity">
    <reaction evidence="7">
        <text>Preferential cleavage: (Ac)2-L-Lys-D-Ala-|-D-Ala. Also transpeptidation of peptidyl-alanyl moieties that are N-acyl substituents of D-alanine.</text>
        <dbReference type="EC" id="3.4.16.4"/>
    </reaction>
</comment>
<dbReference type="EMBL" id="CP098611">
    <property type="protein sequence ID" value="USR93180.1"/>
    <property type="molecule type" value="Genomic_DNA"/>
</dbReference>
<dbReference type="SUPFAM" id="SSF49879">
    <property type="entry name" value="SMAD/FHA domain"/>
    <property type="match status" value="1"/>
</dbReference>
<dbReference type="InterPro" id="IPR036950">
    <property type="entry name" value="PBP_transglycosylase"/>
</dbReference>
<dbReference type="InterPro" id="IPR023346">
    <property type="entry name" value="Lysozyme-like_dom_sf"/>
</dbReference>
<evidence type="ECO:0000256" key="1">
    <source>
        <dbReference type="ARBA" id="ARBA00022645"/>
    </source>
</evidence>
<dbReference type="CDD" id="cd00060">
    <property type="entry name" value="FHA"/>
    <property type="match status" value="1"/>
</dbReference>
<keyword evidence="5" id="KW-0378">Hydrolase</keyword>
<evidence type="ECO:0000256" key="5">
    <source>
        <dbReference type="ARBA" id="ARBA00022801"/>
    </source>
</evidence>